<evidence type="ECO:0000313" key="2">
    <source>
        <dbReference type="EMBL" id="MBB6090314.1"/>
    </source>
</evidence>
<dbReference type="RefSeq" id="WP_010902920.1">
    <property type="nucleotide sequence ID" value="NZ_JACHGX010000004.1"/>
</dbReference>
<organism evidence="2 3">
    <name type="scientific">Halobacterium salinarum</name>
    <name type="common">Halobacterium halobium</name>
    <dbReference type="NCBI Taxonomy" id="2242"/>
    <lineage>
        <taxon>Archaea</taxon>
        <taxon>Methanobacteriati</taxon>
        <taxon>Methanobacteriota</taxon>
        <taxon>Stenosarchaea group</taxon>
        <taxon>Halobacteria</taxon>
        <taxon>Halobacteriales</taxon>
        <taxon>Halobacteriaceae</taxon>
        <taxon>Halobacterium</taxon>
    </lineage>
</organism>
<proteinExistence type="predicted"/>
<name>A0A841HCM2_HALSI</name>
<comment type="caution">
    <text evidence="2">The sequence shown here is derived from an EMBL/GenBank/DDBJ whole genome shotgun (WGS) entry which is preliminary data.</text>
</comment>
<protein>
    <submittedName>
        <fullName evidence="2">Uncharacterized protein</fullName>
    </submittedName>
</protein>
<keyword evidence="1" id="KW-0472">Membrane</keyword>
<dbReference type="AlphaFoldDB" id="A0A841HCM2"/>
<sequence>MNRDKLLKLGLVIILFLAVSIFIEIGMIGFLNTDTAGKGGPTIFGGGTGHYTENIPEFGTYTVTIIGNGTSVNSSYVVSAKVNSTDTRSRYNIQTSGKRYEIYYDGNDSYLNGPDSDRNVSMFDGDIVTANPAGISSYLPSEVQYDYIGPESIDGTSVSLFEATEPPNPGRSIEIYDYSSRDKLVYNSSEIEQSSFKVYVAKGDIVRRIELNITLTNGEYIENTVIFSDLGTSNASKPDWLSQDNLTSFRDLTGPTEGSCLVEGEK</sequence>
<accession>A0A841HCM2</accession>
<reference evidence="2" key="1">
    <citation type="submission" date="2020-08" db="EMBL/GenBank/DDBJ databases">
        <title>Genomic Encyclopedia of Type Strains, Phase IV (KMG-IV): sequencing the most valuable type-strain genomes for metagenomic binning, comparative biology and taxonomic classification.</title>
        <authorList>
            <person name="Goeker M."/>
        </authorList>
    </citation>
    <scope>NUCLEOTIDE SEQUENCE</scope>
    <source>
        <strain evidence="2">DSM 669</strain>
    </source>
</reference>
<dbReference type="Proteomes" id="UP000642919">
    <property type="component" value="Unassembled WGS sequence"/>
</dbReference>
<keyword evidence="1" id="KW-0812">Transmembrane</keyword>
<keyword evidence="1" id="KW-1133">Transmembrane helix</keyword>
<gene>
    <name evidence="2" type="ORF">HNR49_001687</name>
</gene>
<evidence type="ECO:0000256" key="1">
    <source>
        <dbReference type="SAM" id="Phobius"/>
    </source>
</evidence>
<dbReference type="EMBL" id="JACHGX010000004">
    <property type="protein sequence ID" value="MBB6090314.1"/>
    <property type="molecule type" value="Genomic_DNA"/>
</dbReference>
<evidence type="ECO:0000313" key="3">
    <source>
        <dbReference type="Proteomes" id="UP000642919"/>
    </source>
</evidence>
<feature type="transmembrane region" description="Helical" evidence="1">
    <location>
        <begin position="9"/>
        <end position="31"/>
    </location>
</feature>
<dbReference type="GeneID" id="68694026"/>